<keyword evidence="8 15" id="KW-0547">Nucleotide-binding</keyword>
<feature type="compositionally biased region" description="Polar residues" evidence="16">
    <location>
        <begin position="714"/>
        <end position="730"/>
    </location>
</feature>
<protein>
    <recommendedName>
        <fullName evidence="3">non-specific protein-tyrosine kinase</fullName>
        <ecNumber evidence="3">2.7.10.2</ecNumber>
    </recommendedName>
</protein>
<dbReference type="FunFam" id="2.30.29.30:FF:000058">
    <property type="entry name" value="focal adhesion kinase 1 isoform X1"/>
    <property type="match status" value="1"/>
</dbReference>
<evidence type="ECO:0000256" key="15">
    <source>
        <dbReference type="PROSITE-ProRule" id="PRU10141"/>
    </source>
</evidence>
<dbReference type="SUPFAM" id="SSF68993">
    <property type="entry name" value="FAT domain of focal adhesion kinase"/>
    <property type="match status" value="1"/>
</dbReference>
<dbReference type="GO" id="GO:0005925">
    <property type="term" value="C:focal adhesion"/>
    <property type="evidence" value="ECO:0007669"/>
    <property type="project" value="InterPro"/>
</dbReference>
<keyword evidence="20" id="KW-1185">Reference proteome</keyword>
<evidence type="ECO:0000256" key="2">
    <source>
        <dbReference type="ARBA" id="ARBA00004496"/>
    </source>
</evidence>
<name>A0A8S4N3N3_OWEFU</name>
<dbReference type="InterPro" id="IPR000719">
    <property type="entry name" value="Prot_kinase_dom"/>
</dbReference>
<dbReference type="Gene3D" id="1.20.120.330">
    <property type="entry name" value="Nucleotidyltransferases domain 2"/>
    <property type="match status" value="1"/>
</dbReference>
<evidence type="ECO:0000259" key="17">
    <source>
        <dbReference type="PROSITE" id="PS50011"/>
    </source>
</evidence>
<dbReference type="PROSITE" id="PS00107">
    <property type="entry name" value="PROTEIN_KINASE_ATP"/>
    <property type="match status" value="1"/>
</dbReference>
<dbReference type="InterPro" id="IPR036137">
    <property type="entry name" value="Focal_adhe_kin_target_dom_sf"/>
</dbReference>
<organism evidence="19 20">
    <name type="scientific">Owenia fusiformis</name>
    <name type="common">Polychaete worm</name>
    <dbReference type="NCBI Taxonomy" id="6347"/>
    <lineage>
        <taxon>Eukaryota</taxon>
        <taxon>Metazoa</taxon>
        <taxon>Spiralia</taxon>
        <taxon>Lophotrochozoa</taxon>
        <taxon>Annelida</taxon>
        <taxon>Polychaeta</taxon>
        <taxon>Sedentaria</taxon>
        <taxon>Canalipalpata</taxon>
        <taxon>Sabellida</taxon>
        <taxon>Oweniida</taxon>
        <taxon>Oweniidae</taxon>
        <taxon>Owenia</taxon>
    </lineage>
</organism>
<dbReference type="CDD" id="cd14473">
    <property type="entry name" value="FERM_B-lobe"/>
    <property type="match status" value="1"/>
</dbReference>
<dbReference type="InterPro" id="IPR014352">
    <property type="entry name" value="FERM/acyl-CoA-bd_prot_sf"/>
</dbReference>
<dbReference type="PRINTS" id="PR00109">
    <property type="entry name" value="TYRKINASE"/>
</dbReference>
<dbReference type="FunFam" id="1.10.510.10:FF:000039">
    <property type="entry name" value="Focal adhesion kinase, isoform D"/>
    <property type="match status" value="1"/>
</dbReference>
<comment type="catalytic activity">
    <reaction evidence="13">
        <text>L-tyrosyl-[protein] + ATP = O-phospho-L-tyrosyl-[protein] + ADP + H(+)</text>
        <dbReference type="Rhea" id="RHEA:10596"/>
        <dbReference type="Rhea" id="RHEA-COMP:10136"/>
        <dbReference type="Rhea" id="RHEA-COMP:20101"/>
        <dbReference type="ChEBI" id="CHEBI:15378"/>
        <dbReference type="ChEBI" id="CHEBI:30616"/>
        <dbReference type="ChEBI" id="CHEBI:46858"/>
        <dbReference type="ChEBI" id="CHEBI:61978"/>
        <dbReference type="ChEBI" id="CHEBI:456216"/>
        <dbReference type="EC" id="2.7.10.2"/>
    </reaction>
</comment>
<dbReference type="OrthoDB" id="9976756at2759"/>
<dbReference type="InterPro" id="IPR049385">
    <property type="entry name" value="FAK1-like_FERM_C"/>
</dbReference>
<evidence type="ECO:0000256" key="13">
    <source>
        <dbReference type="ARBA" id="ARBA00051245"/>
    </source>
</evidence>
<dbReference type="Pfam" id="PF21477">
    <property type="entry name" value="FERM_C_FAK1"/>
    <property type="match status" value="1"/>
</dbReference>
<dbReference type="InterPro" id="IPR011993">
    <property type="entry name" value="PH-like_dom_sf"/>
</dbReference>
<dbReference type="SUPFAM" id="SSF47031">
    <property type="entry name" value="Second domain of FERM"/>
    <property type="match status" value="1"/>
</dbReference>
<comment type="similarity">
    <text evidence="14">Belongs to the protein kinase superfamily. Tyr protein kinase family. Fes/fps subfamily.</text>
</comment>
<dbReference type="GO" id="GO:0005524">
    <property type="term" value="F:ATP binding"/>
    <property type="evidence" value="ECO:0007669"/>
    <property type="project" value="UniProtKB-UniRule"/>
</dbReference>
<dbReference type="Gene3D" id="3.30.200.20">
    <property type="entry name" value="Phosphorylase Kinase, domain 1"/>
    <property type="match status" value="1"/>
</dbReference>
<dbReference type="GO" id="GO:0005886">
    <property type="term" value="C:plasma membrane"/>
    <property type="evidence" value="ECO:0007669"/>
    <property type="project" value="UniProtKB-SubCell"/>
</dbReference>
<keyword evidence="11" id="KW-0472">Membrane</keyword>
<gene>
    <name evidence="19" type="ORF">OFUS_LOCUS2671</name>
</gene>
<keyword evidence="12" id="KW-0829">Tyrosine-protein kinase</keyword>
<dbReference type="GO" id="GO:0008284">
    <property type="term" value="P:positive regulation of cell population proliferation"/>
    <property type="evidence" value="ECO:0007669"/>
    <property type="project" value="UniProtKB-ARBA"/>
</dbReference>
<evidence type="ECO:0000256" key="11">
    <source>
        <dbReference type="ARBA" id="ARBA00023136"/>
    </source>
</evidence>
<feature type="compositionally biased region" description="Low complexity" evidence="16">
    <location>
        <begin position="699"/>
        <end position="708"/>
    </location>
</feature>
<dbReference type="InterPro" id="IPR020635">
    <property type="entry name" value="Tyr_kinase_cat_dom"/>
</dbReference>
<dbReference type="EC" id="2.7.10.2" evidence="3"/>
<feature type="compositionally biased region" description="Polar residues" evidence="16">
    <location>
        <begin position="676"/>
        <end position="698"/>
    </location>
</feature>
<evidence type="ECO:0000256" key="6">
    <source>
        <dbReference type="ARBA" id="ARBA00022553"/>
    </source>
</evidence>
<dbReference type="InterPro" id="IPR035963">
    <property type="entry name" value="FERM_2"/>
</dbReference>
<accession>A0A8S4N3N3</accession>
<proteinExistence type="inferred from homology"/>
<dbReference type="SUPFAM" id="SSF56112">
    <property type="entry name" value="Protein kinase-like (PK-like)"/>
    <property type="match status" value="1"/>
</dbReference>
<evidence type="ECO:0000256" key="4">
    <source>
        <dbReference type="ARBA" id="ARBA00022475"/>
    </source>
</evidence>
<evidence type="ECO:0000256" key="1">
    <source>
        <dbReference type="ARBA" id="ARBA00004202"/>
    </source>
</evidence>
<dbReference type="AlphaFoldDB" id="A0A8S4N3N3"/>
<dbReference type="InterPro" id="IPR011009">
    <property type="entry name" value="Kinase-like_dom_sf"/>
</dbReference>
<sequence>MEYLEKEIGFKRFFPKSVIDNFKSKTLRKQVQQSFKQYAPLNQDECVLKFLEILLTQWKYRQENFKCALGVGWSISVNLVIGPDVGISYLTEKASSPTHMADFQHVQSIQTVASDNDLKGVLQLKIAGAVEPLTITCPSLAVAEDIADLIDGYLRLHNVNDKKSSWYRQACKNESTMEETGSIHNSEGDSLPRIPSQKSNNRVTSSSPKPRLSSSSSQGRESVTDYAEIVEDEGDYSTPGSNDYEISRKQVKLGEILGEGQFGDVHRGIYRESNGNETSVAIKTCKVDNEESAADKFLEEALIMQKFDHQHIIKLIGICSDSPIMIVMELAKHGEMRAYLQNNRPKLPILILYAYQLSTALSYLESKKFVHRDIAARNILVSADDCVKLADFGLSRWVEEQSYYKASKGKLPIKWMAPESINFRRFTTASDVWMFGVCIWEILMYGVKPFQGVKNNDVIGKIENGERLALPRGCPPSLYNLMCACWSYEPSGRPNFSLLKQVLSEILLEERQRTEEQSQRQNRRLQAMSWAAADEDEPPPKPARPHYPGMERFAISPTGSTPNLSLMDGSAAQPWGGSSNFSQANLSGYNTIGGTGRKAHSGYSVPAPSGNQPNQHTKQDPVVEHEMEKKLLHERIAKQQKASAEDAKWLQREETNFIPEVKEGQNSPNEQKEKSPSLSLSSTGKVSQNSSAGPSSPISVEDSVDSLPPVSPPANQSVPNIPSEPNTNGNPEKAAASIELDRTDDHVYDATTTVVRAVMDMTKSVQLAKADQYLDLVKKVGLDLRNLLTAVDSAMPHVSQDSHREIEMAHKVLSSDMSELVNAMKLAQQYSTTTLDADYRRGMLKAAHILAMDAKNLLDVVDTGRIRKIKSESVTT</sequence>
<dbReference type="PROSITE" id="PS50011">
    <property type="entry name" value="PROTEIN_KINASE_DOM"/>
    <property type="match status" value="1"/>
</dbReference>
<dbReference type="EMBL" id="CAIIXF020000001">
    <property type="protein sequence ID" value="CAH1775355.1"/>
    <property type="molecule type" value="Genomic_DNA"/>
</dbReference>
<dbReference type="Pfam" id="PF07714">
    <property type="entry name" value="PK_Tyr_Ser-Thr"/>
    <property type="match status" value="1"/>
</dbReference>
<dbReference type="GO" id="GO:0005737">
    <property type="term" value="C:cytoplasm"/>
    <property type="evidence" value="ECO:0007669"/>
    <property type="project" value="UniProtKB-SubCell"/>
</dbReference>
<evidence type="ECO:0000313" key="20">
    <source>
        <dbReference type="Proteomes" id="UP000749559"/>
    </source>
</evidence>
<dbReference type="InterPro" id="IPR017441">
    <property type="entry name" value="Protein_kinase_ATP_BS"/>
</dbReference>
<dbReference type="Pfam" id="PF03623">
    <property type="entry name" value="Focal_AT"/>
    <property type="match status" value="1"/>
</dbReference>
<dbReference type="PROSITE" id="PS50057">
    <property type="entry name" value="FERM_3"/>
    <property type="match status" value="1"/>
</dbReference>
<evidence type="ECO:0000256" key="14">
    <source>
        <dbReference type="ARBA" id="ARBA00061333"/>
    </source>
</evidence>
<evidence type="ECO:0000256" key="5">
    <source>
        <dbReference type="ARBA" id="ARBA00022490"/>
    </source>
</evidence>
<feature type="binding site" evidence="15">
    <location>
        <position position="283"/>
    </location>
    <ligand>
        <name>ATP</name>
        <dbReference type="ChEBI" id="CHEBI:30616"/>
    </ligand>
</feature>
<evidence type="ECO:0000313" key="19">
    <source>
        <dbReference type="EMBL" id="CAH1775355.1"/>
    </source>
</evidence>
<dbReference type="GO" id="GO:0007172">
    <property type="term" value="P:signal complex assembly"/>
    <property type="evidence" value="ECO:0007669"/>
    <property type="project" value="InterPro"/>
</dbReference>
<evidence type="ECO:0000256" key="9">
    <source>
        <dbReference type="ARBA" id="ARBA00022777"/>
    </source>
</evidence>
<evidence type="ECO:0000256" key="8">
    <source>
        <dbReference type="ARBA" id="ARBA00022741"/>
    </source>
</evidence>
<dbReference type="InterPro" id="IPR005189">
    <property type="entry name" value="Focal_adhesion_kin_target_dom"/>
</dbReference>
<dbReference type="PROSITE" id="PS00109">
    <property type="entry name" value="PROTEIN_KINASE_TYR"/>
    <property type="match status" value="1"/>
</dbReference>
<comment type="subcellular location">
    <subcellularLocation>
        <location evidence="1">Cell membrane</location>
        <topology evidence="1">Peripheral membrane protein</topology>
    </subcellularLocation>
    <subcellularLocation>
        <location evidence="2">Cytoplasm</location>
    </subcellularLocation>
</comment>
<dbReference type="Proteomes" id="UP000749559">
    <property type="component" value="Unassembled WGS sequence"/>
</dbReference>
<dbReference type="Gene3D" id="1.10.510.10">
    <property type="entry name" value="Transferase(Phosphotransferase) domain 1"/>
    <property type="match status" value="1"/>
</dbReference>
<feature type="domain" description="Protein kinase" evidence="17">
    <location>
        <begin position="251"/>
        <end position="507"/>
    </location>
</feature>
<dbReference type="InterPro" id="IPR008266">
    <property type="entry name" value="Tyr_kinase_AS"/>
</dbReference>
<feature type="compositionally biased region" description="Low complexity" evidence="16">
    <location>
        <begin position="205"/>
        <end position="217"/>
    </location>
</feature>
<dbReference type="SUPFAM" id="SSF50729">
    <property type="entry name" value="PH domain-like"/>
    <property type="match status" value="1"/>
</dbReference>
<evidence type="ECO:0000256" key="3">
    <source>
        <dbReference type="ARBA" id="ARBA00011903"/>
    </source>
</evidence>
<dbReference type="InterPro" id="IPR000299">
    <property type="entry name" value="FERM_domain"/>
</dbReference>
<dbReference type="InterPro" id="IPR041784">
    <property type="entry name" value="FAK1/PYK2_FERM_C"/>
</dbReference>
<evidence type="ECO:0000256" key="10">
    <source>
        <dbReference type="ARBA" id="ARBA00022840"/>
    </source>
</evidence>
<dbReference type="PANTHER" id="PTHR46221:SF9">
    <property type="entry name" value="NON-SPECIFIC PROTEIN-TYROSINE KINASE"/>
    <property type="match status" value="1"/>
</dbReference>
<evidence type="ECO:0000256" key="12">
    <source>
        <dbReference type="ARBA" id="ARBA00023137"/>
    </source>
</evidence>
<dbReference type="PANTHER" id="PTHR46221">
    <property type="entry name" value="FERM AND PDZ DOMAIN-CONTAINING PROTEIN FAMILY MEMBER"/>
    <property type="match status" value="1"/>
</dbReference>
<evidence type="ECO:0000256" key="16">
    <source>
        <dbReference type="SAM" id="MobiDB-lite"/>
    </source>
</evidence>
<feature type="region of interest" description="Disordered" evidence="16">
    <location>
        <begin position="511"/>
        <end position="571"/>
    </location>
</feature>
<dbReference type="InterPro" id="IPR019748">
    <property type="entry name" value="FERM_central"/>
</dbReference>
<dbReference type="SMART" id="SM00219">
    <property type="entry name" value="TyrKc"/>
    <property type="match status" value="1"/>
</dbReference>
<feature type="domain" description="FERM" evidence="18">
    <location>
        <begin position="1"/>
        <end position="161"/>
    </location>
</feature>
<keyword evidence="7" id="KW-0808">Transferase</keyword>
<dbReference type="Gene3D" id="1.20.80.10">
    <property type="match status" value="1"/>
</dbReference>
<keyword evidence="4" id="KW-1003">Cell membrane</keyword>
<keyword evidence="5" id="KW-0963">Cytoplasm</keyword>
<evidence type="ECO:0000259" key="18">
    <source>
        <dbReference type="PROSITE" id="PS50057"/>
    </source>
</evidence>
<feature type="region of interest" description="Disordered" evidence="16">
    <location>
        <begin position="177"/>
        <end position="223"/>
    </location>
</feature>
<keyword evidence="6" id="KW-0597">Phosphoprotein</keyword>
<dbReference type="CDD" id="cd13190">
    <property type="entry name" value="FERM_C_FAK1"/>
    <property type="match status" value="1"/>
</dbReference>
<keyword evidence="10 15" id="KW-0067">ATP-binding</keyword>
<feature type="region of interest" description="Disordered" evidence="16">
    <location>
        <begin position="592"/>
        <end position="623"/>
    </location>
</feature>
<dbReference type="FunFam" id="3.30.200.20:FF:000194">
    <property type="entry name" value="protein-tyrosine kinase 2-beta isoform X1"/>
    <property type="match status" value="1"/>
</dbReference>
<comment type="caution">
    <text evidence="19">The sequence shown here is derived from an EMBL/GenBank/DDBJ whole genome shotgun (WGS) entry which is preliminary data.</text>
</comment>
<reference evidence="19" key="1">
    <citation type="submission" date="2022-03" db="EMBL/GenBank/DDBJ databases">
        <authorList>
            <person name="Martin C."/>
        </authorList>
    </citation>
    <scope>NUCLEOTIDE SEQUENCE</scope>
</reference>
<dbReference type="GO" id="GO:0004715">
    <property type="term" value="F:non-membrane spanning protein tyrosine kinase activity"/>
    <property type="evidence" value="ECO:0007669"/>
    <property type="project" value="UniProtKB-EC"/>
</dbReference>
<dbReference type="Gene3D" id="2.30.29.30">
    <property type="entry name" value="Pleckstrin-homology domain (PH domain)/Phosphotyrosine-binding domain (PTB)"/>
    <property type="match status" value="1"/>
</dbReference>
<keyword evidence="9" id="KW-0418">Kinase</keyword>
<dbReference type="InterPro" id="IPR001245">
    <property type="entry name" value="Ser-Thr/Tyr_kinase_cat_dom"/>
</dbReference>
<evidence type="ECO:0000256" key="7">
    <source>
        <dbReference type="ARBA" id="ARBA00022679"/>
    </source>
</evidence>
<feature type="region of interest" description="Disordered" evidence="16">
    <location>
        <begin position="657"/>
        <end position="732"/>
    </location>
</feature>